<proteinExistence type="predicted"/>
<comment type="caution">
    <text evidence="1">The sequence shown here is derived from an EMBL/GenBank/DDBJ whole genome shotgun (WGS) entry which is preliminary data.</text>
</comment>
<organism evidence="1 2">
    <name type="scientific">Ixodes persulcatus</name>
    <name type="common">Taiga tick</name>
    <dbReference type="NCBI Taxonomy" id="34615"/>
    <lineage>
        <taxon>Eukaryota</taxon>
        <taxon>Metazoa</taxon>
        <taxon>Ecdysozoa</taxon>
        <taxon>Arthropoda</taxon>
        <taxon>Chelicerata</taxon>
        <taxon>Arachnida</taxon>
        <taxon>Acari</taxon>
        <taxon>Parasitiformes</taxon>
        <taxon>Ixodida</taxon>
        <taxon>Ixodoidea</taxon>
        <taxon>Ixodidae</taxon>
        <taxon>Ixodinae</taxon>
        <taxon>Ixodes</taxon>
    </lineage>
</organism>
<protein>
    <submittedName>
        <fullName evidence="1">Uncharacterized protein</fullName>
    </submittedName>
</protein>
<gene>
    <name evidence="1" type="ORF">HPB47_010028</name>
</gene>
<evidence type="ECO:0000313" key="2">
    <source>
        <dbReference type="Proteomes" id="UP000805193"/>
    </source>
</evidence>
<dbReference type="Proteomes" id="UP000805193">
    <property type="component" value="Unassembled WGS sequence"/>
</dbReference>
<keyword evidence="2" id="KW-1185">Reference proteome</keyword>
<name>A0AC60P084_IXOPE</name>
<accession>A0AC60P084</accession>
<evidence type="ECO:0000313" key="1">
    <source>
        <dbReference type="EMBL" id="KAG0412837.1"/>
    </source>
</evidence>
<dbReference type="EMBL" id="JABSTQ010011319">
    <property type="protein sequence ID" value="KAG0412837.1"/>
    <property type="molecule type" value="Genomic_DNA"/>
</dbReference>
<sequence length="130" mass="14730">MRRQDSSSSSSDDWAEAPAKLAKDPSPPQQRDGWMDIGDIIPTISAKDYKSQRRAGRIEEQKRNRALSTIDKPGQHERELNPYWKDGGVGVPEEKVEELQEPTLVKSSVGDGGLKWLRRAYQRIQEQAVD</sequence>
<reference evidence="1 2" key="1">
    <citation type="journal article" date="2020" name="Cell">
        <title>Large-Scale Comparative Analyses of Tick Genomes Elucidate Their Genetic Diversity and Vector Capacities.</title>
        <authorList>
            <consortium name="Tick Genome and Microbiome Consortium (TIGMIC)"/>
            <person name="Jia N."/>
            <person name="Wang J."/>
            <person name="Shi W."/>
            <person name="Du L."/>
            <person name="Sun Y."/>
            <person name="Zhan W."/>
            <person name="Jiang J.F."/>
            <person name="Wang Q."/>
            <person name="Zhang B."/>
            <person name="Ji P."/>
            <person name="Bell-Sakyi L."/>
            <person name="Cui X.M."/>
            <person name="Yuan T.T."/>
            <person name="Jiang B.G."/>
            <person name="Yang W.F."/>
            <person name="Lam T.T."/>
            <person name="Chang Q.C."/>
            <person name="Ding S.J."/>
            <person name="Wang X.J."/>
            <person name="Zhu J.G."/>
            <person name="Ruan X.D."/>
            <person name="Zhao L."/>
            <person name="Wei J.T."/>
            <person name="Ye R.Z."/>
            <person name="Que T.C."/>
            <person name="Du C.H."/>
            <person name="Zhou Y.H."/>
            <person name="Cheng J.X."/>
            <person name="Dai P.F."/>
            <person name="Guo W.B."/>
            <person name="Han X.H."/>
            <person name="Huang E.J."/>
            <person name="Li L.F."/>
            <person name="Wei W."/>
            <person name="Gao Y.C."/>
            <person name="Liu J.Z."/>
            <person name="Shao H.Z."/>
            <person name="Wang X."/>
            <person name="Wang C.C."/>
            <person name="Yang T.C."/>
            <person name="Huo Q.B."/>
            <person name="Li W."/>
            <person name="Chen H.Y."/>
            <person name="Chen S.E."/>
            <person name="Zhou L.G."/>
            <person name="Ni X.B."/>
            <person name="Tian J.H."/>
            <person name="Sheng Y."/>
            <person name="Liu T."/>
            <person name="Pan Y.S."/>
            <person name="Xia L.Y."/>
            <person name="Li J."/>
            <person name="Zhao F."/>
            <person name="Cao W.C."/>
        </authorList>
    </citation>
    <scope>NUCLEOTIDE SEQUENCE [LARGE SCALE GENOMIC DNA]</scope>
    <source>
        <strain evidence="1">Iper-2018</strain>
    </source>
</reference>